<accession>A0A9D9H295</accession>
<evidence type="ECO:0000313" key="7">
    <source>
        <dbReference type="EMBL" id="MBO8436430.1"/>
    </source>
</evidence>
<protein>
    <submittedName>
        <fullName evidence="7">Galactokinase</fullName>
    </submittedName>
</protein>
<dbReference type="InterPro" id="IPR019539">
    <property type="entry name" value="GalKase_N"/>
</dbReference>
<keyword evidence="3" id="KW-0418">Kinase</keyword>
<evidence type="ECO:0000256" key="1">
    <source>
        <dbReference type="ARBA" id="ARBA00006566"/>
    </source>
</evidence>
<dbReference type="SUPFAM" id="SSF55060">
    <property type="entry name" value="GHMP Kinase, C-terminal domain"/>
    <property type="match status" value="1"/>
</dbReference>
<dbReference type="PRINTS" id="PR00473">
    <property type="entry name" value="GALCTOKINASE"/>
</dbReference>
<dbReference type="GO" id="GO:0004335">
    <property type="term" value="F:galactokinase activity"/>
    <property type="evidence" value="ECO:0007669"/>
    <property type="project" value="InterPro"/>
</dbReference>
<dbReference type="Gene3D" id="3.30.230.10">
    <property type="match status" value="1"/>
</dbReference>
<gene>
    <name evidence="7" type="ORF">IAA97_05580</name>
</gene>
<proteinExistence type="inferred from homology"/>
<dbReference type="GO" id="GO:0005829">
    <property type="term" value="C:cytosol"/>
    <property type="evidence" value="ECO:0007669"/>
    <property type="project" value="TreeGrafter"/>
</dbReference>
<dbReference type="InterPro" id="IPR014721">
    <property type="entry name" value="Ribsml_uS5_D2-typ_fold_subgr"/>
</dbReference>
<keyword evidence="4" id="KW-0067">ATP-binding</keyword>
<comment type="similarity">
    <text evidence="1">Belongs to the GHMP kinase family. GalK subfamily.</text>
</comment>
<keyword evidence="2" id="KW-0547">Nucleotide-binding</keyword>
<dbReference type="InterPro" id="IPR006206">
    <property type="entry name" value="Mevalonate/galactokinase"/>
</dbReference>
<dbReference type="InterPro" id="IPR000705">
    <property type="entry name" value="Galactokinase"/>
</dbReference>
<dbReference type="GO" id="GO:0006012">
    <property type="term" value="P:galactose metabolic process"/>
    <property type="evidence" value="ECO:0007669"/>
    <property type="project" value="InterPro"/>
</dbReference>
<evidence type="ECO:0000256" key="3">
    <source>
        <dbReference type="ARBA" id="ARBA00022777"/>
    </source>
</evidence>
<dbReference type="InterPro" id="IPR006204">
    <property type="entry name" value="GHMP_kinase_N_dom"/>
</dbReference>
<dbReference type="Pfam" id="PF00288">
    <property type="entry name" value="GHMP_kinases_N"/>
    <property type="match status" value="1"/>
</dbReference>
<dbReference type="SUPFAM" id="SSF54211">
    <property type="entry name" value="Ribosomal protein S5 domain 2-like"/>
    <property type="match status" value="1"/>
</dbReference>
<reference evidence="7" key="2">
    <citation type="journal article" date="2021" name="PeerJ">
        <title>Extensive microbial diversity within the chicken gut microbiome revealed by metagenomics and culture.</title>
        <authorList>
            <person name="Gilroy R."/>
            <person name="Ravi A."/>
            <person name="Getino M."/>
            <person name="Pursley I."/>
            <person name="Horton D.L."/>
            <person name="Alikhan N.F."/>
            <person name="Baker D."/>
            <person name="Gharbi K."/>
            <person name="Hall N."/>
            <person name="Watson M."/>
            <person name="Adriaenssens E.M."/>
            <person name="Foster-Nyarko E."/>
            <person name="Jarju S."/>
            <person name="Secka A."/>
            <person name="Antonio M."/>
            <person name="Oren A."/>
            <person name="Chaudhuri R.R."/>
            <person name="La Ragione R."/>
            <person name="Hildebrand F."/>
            <person name="Pallen M.J."/>
        </authorList>
    </citation>
    <scope>NUCLEOTIDE SEQUENCE</scope>
    <source>
        <strain evidence="7">7293</strain>
    </source>
</reference>
<sequence>MIEQLHKLYPALYGKEYDEKEMDNRFQHLVQKHKEIFGEDDPAIFSAAGRTEIGGNHTDHNLGKVIGGSVNLDTIGAVTKRSDNRVIIASEGFPVVDVDISDLSVKDGEKNGTDSLVRGIAAAYKDRGMKIGGWQANTTTKVLGGSGLSSSAAIEVLIAKIFDNLYNDDALEPIEIAKMGKYAENKYFGKPSGLLDQACCAQGGIVGIDFKDNDNPVLTPVNISFEDYGYTMIITDTRGSHADLTGEYAAVPPEMREVAAYYGKKNLRDVDFQAFIRDMKDIREKLGNDRALLRAYHFFTENIRVDYMLQTLKEGDIDGFLGFVNESGNSSFRFLQNVYPSSSPKNQGLALAIALSEHILQGDGAVRVHGGGFAGTIQAYVPQALVGKYISGMESLFGSGCSMKIAIRQLPVTRLI</sequence>
<dbReference type="EMBL" id="JADIMT010000067">
    <property type="protein sequence ID" value="MBO8436430.1"/>
    <property type="molecule type" value="Genomic_DNA"/>
</dbReference>
<dbReference type="PRINTS" id="PR00959">
    <property type="entry name" value="MEVGALKINASE"/>
</dbReference>
<evidence type="ECO:0000313" key="8">
    <source>
        <dbReference type="Proteomes" id="UP000823615"/>
    </source>
</evidence>
<feature type="domain" description="Galactokinase N-terminal" evidence="6">
    <location>
        <begin position="31"/>
        <end position="80"/>
    </location>
</feature>
<dbReference type="Proteomes" id="UP000823615">
    <property type="component" value="Unassembled WGS sequence"/>
</dbReference>
<name>A0A9D9H295_9SPIO</name>
<dbReference type="Pfam" id="PF10509">
    <property type="entry name" value="GalKase_gal_bdg"/>
    <property type="match status" value="1"/>
</dbReference>
<comment type="caution">
    <text evidence="7">The sequence shown here is derived from an EMBL/GenBank/DDBJ whole genome shotgun (WGS) entry which is preliminary data.</text>
</comment>
<evidence type="ECO:0000256" key="4">
    <source>
        <dbReference type="ARBA" id="ARBA00022840"/>
    </source>
</evidence>
<dbReference type="PANTHER" id="PTHR10457:SF7">
    <property type="entry name" value="GALACTOKINASE-RELATED"/>
    <property type="match status" value="1"/>
</dbReference>
<dbReference type="Gene3D" id="3.30.70.890">
    <property type="entry name" value="GHMP kinase, C-terminal domain"/>
    <property type="match status" value="1"/>
</dbReference>
<keyword evidence="3" id="KW-0808">Transferase</keyword>
<dbReference type="PIRSF" id="PIRSF000530">
    <property type="entry name" value="Galactokinase"/>
    <property type="match status" value="1"/>
</dbReference>
<dbReference type="PANTHER" id="PTHR10457">
    <property type="entry name" value="MEVALONATE KINASE/GALACTOKINASE"/>
    <property type="match status" value="1"/>
</dbReference>
<reference evidence="7" key="1">
    <citation type="submission" date="2020-10" db="EMBL/GenBank/DDBJ databases">
        <authorList>
            <person name="Gilroy R."/>
        </authorList>
    </citation>
    <scope>NUCLEOTIDE SEQUENCE</scope>
    <source>
        <strain evidence="7">7293</strain>
    </source>
</reference>
<evidence type="ECO:0000259" key="6">
    <source>
        <dbReference type="Pfam" id="PF10509"/>
    </source>
</evidence>
<organism evidence="7 8">
    <name type="scientific">Candidatus Ornithospirochaeta stercoripullorum</name>
    <dbReference type="NCBI Taxonomy" id="2840899"/>
    <lineage>
        <taxon>Bacteria</taxon>
        <taxon>Pseudomonadati</taxon>
        <taxon>Spirochaetota</taxon>
        <taxon>Spirochaetia</taxon>
        <taxon>Spirochaetales</taxon>
        <taxon>Spirochaetaceae</taxon>
        <taxon>Spirochaetaceae incertae sedis</taxon>
        <taxon>Candidatus Ornithospirochaeta</taxon>
    </lineage>
</organism>
<dbReference type="AlphaFoldDB" id="A0A9D9H295"/>
<dbReference type="GO" id="GO:0005524">
    <property type="term" value="F:ATP binding"/>
    <property type="evidence" value="ECO:0007669"/>
    <property type="project" value="UniProtKB-KW"/>
</dbReference>
<evidence type="ECO:0000259" key="5">
    <source>
        <dbReference type="Pfam" id="PF00288"/>
    </source>
</evidence>
<dbReference type="InterPro" id="IPR020568">
    <property type="entry name" value="Ribosomal_Su5_D2-typ_SF"/>
</dbReference>
<feature type="domain" description="GHMP kinase N-terminal" evidence="5">
    <location>
        <begin position="117"/>
        <end position="204"/>
    </location>
</feature>
<dbReference type="InterPro" id="IPR036554">
    <property type="entry name" value="GHMP_kinase_C_sf"/>
</dbReference>
<evidence type="ECO:0000256" key="2">
    <source>
        <dbReference type="ARBA" id="ARBA00022741"/>
    </source>
</evidence>